<dbReference type="AlphaFoldDB" id="A0A9N9C8M0"/>
<feature type="compositionally biased region" description="Basic residues" evidence="1">
    <location>
        <begin position="13"/>
        <end position="26"/>
    </location>
</feature>
<protein>
    <submittedName>
        <fullName evidence="2">9182_t:CDS:1</fullName>
    </submittedName>
</protein>
<comment type="caution">
    <text evidence="2">The sequence shown here is derived from an EMBL/GenBank/DDBJ whole genome shotgun (WGS) entry which is preliminary data.</text>
</comment>
<reference evidence="2" key="1">
    <citation type="submission" date="2021-06" db="EMBL/GenBank/DDBJ databases">
        <authorList>
            <person name="Kallberg Y."/>
            <person name="Tangrot J."/>
            <person name="Rosling A."/>
        </authorList>
    </citation>
    <scope>NUCLEOTIDE SEQUENCE</scope>
    <source>
        <strain evidence="2">87-6 pot B 2015</strain>
    </source>
</reference>
<name>A0A9N9C8M0_FUNMO</name>
<dbReference type="EMBL" id="CAJVPP010002235">
    <property type="protein sequence ID" value="CAG8592929.1"/>
    <property type="molecule type" value="Genomic_DNA"/>
</dbReference>
<keyword evidence="3" id="KW-1185">Reference proteome</keyword>
<dbReference type="Proteomes" id="UP000789375">
    <property type="component" value="Unassembled WGS sequence"/>
</dbReference>
<organism evidence="2 3">
    <name type="scientific">Funneliformis mosseae</name>
    <name type="common">Endomycorrhizal fungus</name>
    <name type="synonym">Glomus mosseae</name>
    <dbReference type="NCBI Taxonomy" id="27381"/>
    <lineage>
        <taxon>Eukaryota</taxon>
        <taxon>Fungi</taxon>
        <taxon>Fungi incertae sedis</taxon>
        <taxon>Mucoromycota</taxon>
        <taxon>Glomeromycotina</taxon>
        <taxon>Glomeromycetes</taxon>
        <taxon>Glomerales</taxon>
        <taxon>Glomeraceae</taxon>
        <taxon>Funneliformis</taxon>
    </lineage>
</organism>
<feature type="region of interest" description="Disordered" evidence="1">
    <location>
        <begin position="1"/>
        <end position="26"/>
    </location>
</feature>
<proteinExistence type="predicted"/>
<accession>A0A9N9C8M0</accession>
<sequence>MGRKNAKTNPKSHTLKRFSKQKMRKKLRDICAENREKAEKEAQEKDIPEKEILL</sequence>
<evidence type="ECO:0000256" key="1">
    <source>
        <dbReference type="SAM" id="MobiDB-lite"/>
    </source>
</evidence>
<evidence type="ECO:0000313" key="3">
    <source>
        <dbReference type="Proteomes" id="UP000789375"/>
    </source>
</evidence>
<gene>
    <name evidence="2" type="ORF">FMOSSE_LOCUS8538</name>
</gene>
<evidence type="ECO:0000313" key="2">
    <source>
        <dbReference type="EMBL" id="CAG8592929.1"/>
    </source>
</evidence>